<evidence type="ECO:0000256" key="9">
    <source>
        <dbReference type="ARBA" id="ARBA00048478"/>
    </source>
</evidence>
<name>A0A918KFU3_9GAMM</name>
<proteinExistence type="inferred from homology"/>
<evidence type="ECO:0000256" key="6">
    <source>
        <dbReference type="ARBA" id="ARBA00022777"/>
    </source>
</evidence>
<dbReference type="Gene3D" id="3.40.50.300">
    <property type="entry name" value="P-loop containing nucleotide triphosphate hydrolases"/>
    <property type="match status" value="1"/>
</dbReference>
<evidence type="ECO:0000313" key="13">
    <source>
        <dbReference type="Proteomes" id="UP000626148"/>
    </source>
</evidence>
<dbReference type="SUPFAM" id="SSF52540">
    <property type="entry name" value="P-loop containing nucleoside triphosphate hydrolases"/>
    <property type="match status" value="1"/>
</dbReference>
<dbReference type="GO" id="GO:0005737">
    <property type="term" value="C:cytoplasm"/>
    <property type="evidence" value="ECO:0007669"/>
    <property type="project" value="UniProtKB-SubCell"/>
</dbReference>
<dbReference type="InterPro" id="IPR003136">
    <property type="entry name" value="Cytidylate_kin"/>
</dbReference>
<evidence type="ECO:0000256" key="4">
    <source>
        <dbReference type="ARBA" id="ARBA00022679"/>
    </source>
</evidence>
<comment type="subcellular location">
    <subcellularLocation>
        <location evidence="1 10">Cytoplasm</location>
    </subcellularLocation>
</comment>
<evidence type="ECO:0000313" key="12">
    <source>
        <dbReference type="EMBL" id="GGX60801.1"/>
    </source>
</evidence>
<dbReference type="NCBIfam" id="TIGR00017">
    <property type="entry name" value="cmk"/>
    <property type="match status" value="1"/>
</dbReference>
<organism evidence="12 13">
    <name type="scientific">Saccharospirillum salsuginis</name>
    <dbReference type="NCBI Taxonomy" id="418750"/>
    <lineage>
        <taxon>Bacteria</taxon>
        <taxon>Pseudomonadati</taxon>
        <taxon>Pseudomonadota</taxon>
        <taxon>Gammaproteobacteria</taxon>
        <taxon>Oceanospirillales</taxon>
        <taxon>Saccharospirillaceae</taxon>
        <taxon>Saccharospirillum</taxon>
    </lineage>
</organism>
<protein>
    <recommendedName>
        <fullName evidence="10">Cytidylate kinase</fullName>
        <shortName evidence="10">CK</shortName>
        <ecNumber evidence="10">2.7.4.25</ecNumber>
    </recommendedName>
    <alternativeName>
        <fullName evidence="10">Cytidine monophosphate kinase</fullName>
        <shortName evidence="10">CMP kinase</shortName>
    </alternativeName>
</protein>
<dbReference type="RefSeq" id="WP_189610282.1">
    <property type="nucleotide sequence ID" value="NZ_BMXR01000007.1"/>
</dbReference>
<comment type="caution">
    <text evidence="12">The sequence shown here is derived from an EMBL/GenBank/DDBJ whole genome shotgun (WGS) entry which is preliminary data.</text>
</comment>
<evidence type="ECO:0000256" key="5">
    <source>
        <dbReference type="ARBA" id="ARBA00022741"/>
    </source>
</evidence>
<evidence type="ECO:0000256" key="2">
    <source>
        <dbReference type="ARBA" id="ARBA00009427"/>
    </source>
</evidence>
<keyword evidence="7 10" id="KW-0067">ATP-binding</keyword>
<evidence type="ECO:0000256" key="1">
    <source>
        <dbReference type="ARBA" id="ARBA00004496"/>
    </source>
</evidence>
<dbReference type="AlphaFoldDB" id="A0A918KFU3"/>
<dbReference type="HAMAP" id="MF_00238">
    <property type="entry name" value="Cytidyl_kinase_type1"/>
    <property type="match status" value="1"/>
</dbReference>
<reference evidence="12" key="2">
    <citation type="submission" date="2020-09" db="EMBL/GenBank/DDBJ databases">
        <authorList>
            <person name="Sun Q."/>
            <person name="Kim S."/>
        </authorList>
    </citation>
    <scope>NUCLEOTIDE SEQUENCE</scope>
    <source>
        <strain evidence="12">KCTC 22169</strain>
    </source>
</reference>
<dbReference type="InterPro" id="IPR027417">
    <property type="entry name" value="P-loop_NTPase"/>
</dbReference>
<keyword evidence="13" id="KW-1185">Reference proteome</keyword>
<comment type="catalytic activity">
    <reaction evidence="8 10">
        <text>dCMP + ATP = dCDP + ADP</text>
        <dbReference type="Rhea" id="RHEA:25094"/>
        <dbReference type="ChEBI" id="CHEBI:30616"/>
        <dbReference type="ChEBI" id="CHEBI:57566"/>
        <dbReference type="ChEBI" id="CHEBI:58593"/>
        <dbReference type="ChEBI" id="CHEBI:456216"/>
        <dbReference type="EC" id="2.7.4.25"/>
    </reaction>
</comment>
<dbReference type="InterPro" id="IPR011994">
    <property type="entry name" value="Cytidylate_kinase_dom"/>
</dbReference>
<dbReference type="Proteomes" id="UP000626148">
    <property type="component" value="Unassembled WGS sequence"/>
</dbReference>
<comment type="similarity">
    <text evidence="2 10">Belongs to the cytidylate kinase family. Type 1 subfamily.</text>
</comment>
<evidence type="ECO:0000256" key="7">
    <source>
        <dbReference type="ARBA" id="ARBA00022840"/>
    </source>
</evidence>
<reference evidence="12" key="1">
    <citation type="journal article" date="2014" name="Int. J. Syst. Evol. Microbiol.">
        <title>Complete genome sequence of Corynebacterium casei LMG S-19264T (=DSM 44701T), isolated from a smear-ripened cheese.</title>
        <authorList>
            <consortium name="US DOE Joint Genome Institute (JGI-PGF)"/>
            <person name="Walter F."/>
            <person name="Albersmeier A."/>
            <person name="Kalinowski J."/>
            <person name="Ruckert C."/>
        </authorList>
    </citation>
    <scope>NUCLEOTIDE SEQUENCE</scope>
    <source>
        <strain evidence="12">KCTC 22169</strain>
    </source>
</reference>
<dbReference type="EC" id="2.7.4.25" evidence="10"/>
<dbReference type="Pfam" id="PF02224">
    <property type="entry name" value="Cytidylate_kin"/>
    <property type="match status" value="1"/>
</dbReference>
<evidence type="ECO:0000259" key="11">
    <source>
        <dbReference type="Pfam" id="PF02224"/>
    </source>
</evidence>
<sequence>MQTKAPVITLDGPGGVGKGTISGLLAKRFNWHYLDSGALYRLAALAAMNHGVDFSNESALSVIAEHLDIQFKQQEDAVVILLEGDDVTRQIRSEEVGSNASRVAAFSRVRDALLKRQRAFRTEPGLIADGRDMGTVVFPDAPLKVFMTASAEERAHRRLKQLQDGGVVATYEKVLQDIEERDDRDRNRSVAPLVPAEDAVVVDTTDKNIDAVLDEVLSLVADRGIVA</sequence>
<feature type="binding site" evidence="10">
    <location>
        <begin position="12"/>
        <end position="20"/>
    </location>
    <ligand>
        <name>ATP</name>
        <dbReference type="ChEBI" id="CHEBI:30616"/>
    </ligand>
</feature>
<keyword evidence="6 10" id="KW-0418">Kinase</keyword>
<gene>
    <name evidence="10 12" type="primary">cmk</name>
    <name evidence="12" type="ORF">GCM10007392_31030</name>
</gene>
<evidence type="ECO:0000256" key="8">
    <source>
        <dbReference type="ARBA" id="ARBA00047615"/>
    </source>
</evidence>
<feature type="domain" description="Cytidylate kinase" evidence="11">
    <location>
        <begin position="8"/>
        <end position="220"/>
    </location>
</feature>
<dbReference type="GO" id="GO:0036431">
    <property type="term" value="F:dCMP kinase activity"/>
    <property type="evidence" value="ECO:0007669"/>
    <property type="project" value="InterPro"/>
</dbReference>
<evidence type="ECO:0000256" key="3">
    <source>
        <dbReference type="ARBA" id="ARBA00022490"/>
    </source>
</evidence>
<evidence type="ECO:0000256" key="10">
    <source>
        <dbReference type="HAMAP-Rule" id="MF_00238"/>
    </source>
</evidence>
<keyword evidence="4 10" id="KW-0808">Transferase</keyword>
<dbReference type="GO" id="GO:0006220">
    <property type="term" value="P:pyrimidine nucleotide metabolic process"/>
    <property type="evidence" value="ECO:0007669"/>
    <property type="project" value="UniProtKB-UniRule"/>
</dbReference>
<keyword evidence="5 10" id="KW-0547">Nucleotide-binding</keyword>
<dbReference type="GO" id="GO:0005524">
    <property type="term" value="F:ATP binding"/>
    <property type="evidence" value="ECO:0007669"/>
    <property type="project" value="UniProtKB-UniRule"/>
</dbReference>
<dbReference type="EMBL" id="BMXR01000007">
    <property type="protein sequence ID" value="GGX60801.1"/>
    <property type="molecule type" value="Genomic_DNA"/>
</dbReference>
<comment type="catalytic activity">
    <reaction evidence="9 10">
        <text>CMP + ATP = CDP + ADP</text>
        <dbReference type="Rhea" id="RHEA:11600"/>
        <dbReference type="ChEBI" id="CHEBI:30616"/>
        <dbReference type="ChEBI" id="CHEBI:58069"/>
        <dbReference type="ChEBI" id="CHEBI:60377"/>
        <dbReference type="ChEBI" id="CHEBI:456216"/>
        <dbReference type="EC" id="2.7.4.25"/>
    </reaction>
</comment>
<dbReference type="CDD" id="cd02020">
    <property type="entry name" value="CMPK"/>
    <property type="match status" value="1"/>
</dbReference>
<accession>A0A918KFU3</accession>
<dbReference type="FunFam" id="3.40.50.300:FF:000262">
    <property type="entry name" value="Cytidylate kinase"/>
    <property type="match status" value="1"/>
</dbReference>
<keyword evidence="3 10" id="KW-0963">Cytoplasm</keyword>